<reference evidence="3 4" key="1">
    <citation type="journal article" date="2016" name="Int. J. Syst. Evol. Microbiol.">
        <title>Panacibacter ginsenosidivorans gen. nov., sp. nov., with ginsenoside converting activity isolated from soil of a ginseng field.</title>
        <authorList>
            <person name="Siddiqi M.Z."/>
            <person name="Muhammad Shafi S."/>
            <person name="Choi K.D."/>
            <person name="Im W.T."/>
        </authorList>
    </citation>
    <scope>NUCLEOTIDE SEQUENCE [LARGE SCALE GENOMIC DNA]</scope>
    <source>
        <strain evidence="3 4">Gsoil1550</strain>
    </source>
</reference>
<dbReference type="PANTHER" id="PTHR43283:SF3">
    <property type="entry name" value="BETA-LACTAMASE FAMILY PROTEIN (AFU_ORTHOLOGUE AFUA_5G07500)"/>
    <property type="match status" value="1"/>
</dbReference>
<accession>A0A5B8V8D5</accession>
<dbReference type="InterPro" id="IPR001466">
    <property type="entry name" value="Beta-lactam-related"/>
</dbReference>
<dbReference type="Proteomes" id="UP000321533">
    <property type="component" value="Chromosome"/>
</dbReference>
<sequence>MKKYLLLIALFFTFSVAGFAQVIDKSGKQNVTVDYTRLARIDSLVNSYVKNDWVKGVVTIIVKDNQLVQYKGYGYLDADTKKPMPNDAIFRIMSQTKAITSVGIMMLYEEGKFLLDEPISDFIPEFKHPVVLDKYNAADTTYTTVPAKREITFRDLLTHTSGIDYGDIGSDDMKAIYAKAGVPSGLGYFDASLLDKMKILGKQPLKFQPGEKWQYGLNTDLLGCLTEVISDMNLEDYFRKRIFEPLGMNDTYFNLPASKAGRLATVYTEDDNHQIIKWSHTFRNIDPDYPIMNKHYFSGGAGLSSTAYDYAIFLQMLLNKGKYNGSQLLAPRTVELMLSDQLEPGLFGDSNFGLGFELVTAKGAAKGSRNEGSFAWGGYYGTTYWADPKAKLVCLIMTQHTPNTHGDLASKFQNLVYSSLK</sequence>
<proteinExistence type="predicted"/>
<dbReference type="SUPFAM" id="SSF56601">
    <property type="entry name" value="beta-lactamase/transpeptidase-like"/>
    <property type="match status" value="1"/>
</dbReference>
<dbReference type="EMBL" id="CP042435">
    <property type="protein sequence ID" value="QEC67664.1"/>
    <property type="molecule type" value="Genomic_DNA"/>
</dbReference>
<dbReference type="PANTHER" id="PTHR43283">
    <property type="entry name" value="BETA-LACTAMASE-RELATED"/>
    <property type="match status" value="1"/>
</dbReference>
<feature type="signal peptide" evidence="1">
    <location>
        <begin position="1"/>
        <end position="20"/>
    </location>
</feature>
<keyword evidence="4" id="KW-1185">Reference proteome</keyword>
<dbReference type="RefSeq" id="WP_147189471.1">
    <property type="nucleotide sequence ID" value="NZ_CP042435.1"/>
</dbReference>
<feature type="domain" description="Beta-lactamase-related" evidence="2">
    <location>
        <begin position="42"/>
        <end position="405"/>
    </location>
</feature>
<dbReference type="InterPro" id="IPR012338">
    <property type="entry name" value="Beta-lactam/transpept-like"/>
</dbReference>
<dbReference type="KEGG" id="pgin:FRZ67_10305"/>
<keyword evidence="1" id="KW-0732">Signal</keyword>
<feature type="chain" id="PRO_5022789682" evidence="1">
    <location>
        <begin position="21"/>
        <end position="421"/>
    </location>
</feature>
<evidence type="ECO:0000313" key="4">
    <source>
        <dbReference type="Proteomes" id="UP000321533"/>
    </source>
</evidence>
<protein>
    <submittedName>
        <fullName evidence="3">Beta-lactamase family protein</fullName>
    </submittedName>
</protein>
<evidence type="ECO:0000313" key="3">
    <source>
        <dbReference type="EMBL" id="QEC67664.1"/>
    </source>
</evidence>
<organism evidence="3 4">
    <name type="scientific">Panacibacter ginsenosidivorans</name>
    <dbReference type="NCBI Taxonomy" id="1813871"/>
    <lineage>
        <taxon>Bacteria</taxon>
        <taxon>Pseudomonadati</taxon>
        <taxon>Bacteroidota</taxon>
        <taxon>Chitinophagia</taxon>
        <taxon>Chitinophagales</taxon>
        <taxon>Chitinophagaceae</taxon>
        <taxon>Panacibacter</taxon>
    </lineage>
</organism>
<gene>
    <name evidence="3" type="ORF">FRZ67_10305</name>
</gene>
<dbReference type="Gene3D" id="3.40.710.10">
    <property type="entry name" value="DD-peptidase/beta-lactamase superfamily"/>
    <property type="match status" value="1"/>
</dbReference>
<name>A0A5B8V8D5_9BACT</name>
<evidence type="ECO:0000256" key="1">
    <source>
        <dbReference type="SAM" id="SignalP"/>
    </source>
</evidence>
<dbReference type="OrthoDB" id="1522765at2"/>
<dbReference type="AlphaFoldDB" id="A0A5B8V8D5"/>
<dbReference type="Pfam" id="PF00144">
    <property type="entry name" value="Beta-lactamase"/>
    <property type="match status" value="1"/>
</dbReference>
<dbReference type="InterPro" id="IPR050789">
    <property type="entry name" value="Diverse_Enzym_Activities"/>
</dbReference>
<evidence type="ECO:0000259" key="2">
    <source>
        <dbReference type="Pfam" id="PF00144"/>
    </source>
</evidence>